<feature type="compositionally biased region" description="Low complexity" evidence="2">
    <location>
        <begin position="350"/>
        <end position="363"/>
    </location>
</feature>
<dbReference type="PROSITE" id="PS50026">
    <property type="entry name" value="EGF_3"/>
    <property type="match status" value="1"/>
</dbReference>
<dbReference type="PROSITE" id="PS01186">
    <property type="entry name" value="EGF_2"/>
    <property type="match status" value="1"/>
</dbReference>
<evidence type="ECO:0000256" key="1">
    <source>
        <dbReference type="PROSITE-ProRule" id="PRU00076"/>
    </source>
</evidence>
<dbReference type="EMBL" id="JAACFV010000048">
    <property type="protein sequence ID" value="KAF7508905.1"/>
    <property type="molecule type" value="Genomic_DNA"/>
</dbReference>
<keyword evidence="1" id="KW-0245">EGF-like domain</keyword>
<accession>A0A8H7AGV5</accession>
<feature type="compositionally biased region" description="Polar residues" evidence="2">
    <location>
        <begin position="310"/>
        <end position="319"/>
    </location>
</feature>
<keyword evidence="3" id="KW-1133">Transmembrane helix</keyword>
<feature type="disulfide bond" evidence="1">
    <location>
        <begin position="586"/>
        <end position="595"/>
    </location>
</feature>
<keyword evidence="1" id="KW-1015">Disulfide bond</keyword>
<keyword evidence="3" id="KW-0812">Transmembrane</keyword>
<evidence type="ECO:0000259" key="4">
    <source>
        <dbReference type="PROSITE" id="PS50026"/>
    </source>
</evidence>
<dbReference type="AlphaFoldDB" id="A0A8H7AGV5"/>
<name>A0A8H7AGV5_9EURO</name>
<comment type="caution">
    <text evidence="1">Lacks conserved residue(s) required for the propagation of feature annotation.</text>
</comment>
<evidence type="ECO:0000313" key="5">
    <source>
        <dbReference type="EMBL" id="KAF7508905.1"/>
    </source>
</evidence>
<feature type="compositionally biased region" description="Polar residues" evidence="2">
    <location>
        <begin position="36"/>
        <end position="64"/>
    </location>
</feature>
<dbReference type="CDD" id="cd00053">
    <property type="entry name" value="EGF"/>
    <property type="match status" value="1"/>
</dbReference>
<evidence type="ECO:0000256" key="2">
    <source>
        <dbReference type="SAM" id="MobiDB-lite"/>
    </source>
</evidence>
<feature type="transmembrane region" description="Helical" evidence="3">
    <location>
        <begin position="517"/>
        <end position="544"/>
    </location>
</feature>
<evidence type="ECO:0000256" key="3">
    <source>
        <dbReference type="SAM" id="Phobius"/>
    </source>
</evidence>
<protein>
    <recommendedName>
        <fullName evidence="4">EGF-like domain-containing protein</fullName>
    </recommendedName>
</protein>
<feature type="domain" description="EGF-like" evidence="4">
    <location>
        <begin position="559"/>
        <end position="596"/>
    </location>
</feature>
<dbReference type="OrthoDB" id="283575at2759"/>
<comment type="caution">
    <text evidence="5">The sequence shown here is derived from an EMBL/GenBank/DDBJ whole genome shotgun (WGS) entry which is preliminary data.</text>
</comment>
<feature type="compositionally biased region" description="Polar residues" evidence="2">
    <location>
        <begin position="188"/>
        <end position="199"/>
    </location>
</feature>
<reference evidence="5" key="1">
    <citation type="submission" date="2020-02" db="EMBL/GenBank/DDBJ databases">
        <authorList>
            <person name="Palmer J.M."/>
        </authorList>
    </citation>
    <scope>NUCLEOTIDE SEQUENCE</scope>
    <source>
        <strain evidence="5">EPUS1.4</strain>
        <tissue evidence="5">Thallus</tissue>
    </source>
</reference>
<organism evidence="5 6">
    <name type="scientific">Endocarpon pusillum</name>
    <dbReference type="NCBI Taxonomy" id="364733"/>
    <lineage>
        <taxon>Eukaryota</taxon>
        <taxon>Fungi</taxon>
        <taxon>Dikarya</taxon>
        <taxon>Ascomycota</taxon>
        <taxon>Pezizomycotina</taxon>
        <taxon>Eurotiomycetes</taxon>
        <taxon>Chaetothyriomycetidae</taxon>
        <taxon>Verrucariales</taxon>
        <taxon>Verrucariaceae</taxon>
        <taxon>Endocarpon</taxon>
    </lineage>
</organism>
<keyword evidence="6" id="KW-1185">Reference proteome</keyword>
<dbReference type="InterPro" id="IPR000742">
    <property type="entry name" value="EGF"/>
</dbReference>
<feature type="compositionally biased region" description="Polar residues" evidence="2">
    <location>
        <begin position="232"/>
        <end position="241"/>
    </location>
</feature>
<feature type="region of interest" description="Disordered" evidence="2">
    <location>
        <begin position="293"/>
        <end position="408"/>
    </location>
</feature>
<sequence>MDRKHFPVPSSGSAERSHYGPGLSSVQKLRERPNASPASEYSTPIGSPTGRGSPNRPANSTQLFSPRGLQPSRPPRPNEVMPIQAAKARSYLPLRTPPKSNDDLAQYWESARKVSPKTTYGQSSDEGTSSEDVSMLSTFELPRSKNTTPPSGAARKTQWVPPSSSRRGGGAQYPHGTSFSPILEESTDSNSKARASYASSKVVPSGSGSHLDDYNSNRIPKRTEEEEGIRNSPASPYSTVSMHDDTTGLVQHASAGTRMKPSLTKIRNSAENISSKRKEAIGLGTISAGVAAGALGSSRDNTPTPPGGDSPSQVTSGNRTIIIESSPSNSRSSSRDSGKGSSTLVEPIGRSRSALASAASRSACQPASPWSVDNRPVSKGPSMSEKVPSNHRPPQLDMEAVRDSESRASITSLPDLIRRATRLAANLDRGKTASKTGLFDMFNAERKQQRRRSGSISDILASFPPPSRNPPDGARTESRWPSPFPSKLNQPMSYLASHESGSAQTPRSGRRCCGMSLWSFIIIMLLLAILISAAIVVPIVLIVLPRQRQAAANATGPSSLGNCPASVPCQNGGISVISGDTCRCVCVNGFTGDRCSTVADPGCTKTDIMIGTKQYTNATLGNAIPRLLIGASTNYNISLNSTEILSLFSANNLSCTSENALVSFGSAGMKVRDIAQKAAVETLLPSTVSASSFRPTPSPQADLPSRLQRRQIATVNGIVFAMTSTASTIPISSSSSSSSLPSASSSGTSASTATTSSSSSSASASSSASSSQSPSAETIDFAGIAVLFVLEQSGQLNTAVQVQDNIQDFLVNRASRNDTMSLKPDGVDLSLNFATFSIALGNGTEIKGQWER</sequence>
<feature type="region of interest" description="Disordered" evidence="2">
    <location>
        <begin position="439"/>
        <end position="485"/>
    </location>
</feature>
<gene>
    <name evidence="5" type="ORF">GJ744_008614</name>
</gene>
<feature type="compositionally biased region" description="Polar residues" evidence="2">
    <location>
        <begin position="116"/>
        <end position="137"/>
    </location>
</feature>
<proteinExistence type="predicted"/>
<dbReference type="PANTHER" id="PTHR17178:SF0">
    <property type="entry name" value="SERGLYCIN"/>
    <property type="match status" value="1"/>
</dbReference>
<dbReference type="PROSITE" id="PS00022">
    <property type="entry name" value="EGF_1"/>
    <property type="match status" value="1"/>
</dbReference>
<dbReference type="Gene3D" id="2.10.25.10">
    <property type="entry name" value="Laminin"/>
    <property type="match status" value="1"/>
</dbReference>
<feature type="region of interest" description="Disordered" evidence="2">
    <location>
        <begin position="1"/>
        <end position="278"/>
    </location>
</feature>
<evidence type="ECO:0000313" key="6">
    <source>
        <dbReference type="Proteomes" id="UP000606974"/>
    </source>
</evidence>
<dbReference type="PANTHER" id="PTHR17178">
    <property type="entry name" value="SECRETORY GRANULE PROTEOGLYCAN CORE PROTEIN"/>
    <property type="match status" value="1"/>
</dbReference>
<keyword evidence="3" id="KW-0472">Membrane</keyword>
<feature type="region of interest" description="Disordered" evidence="2">
    <location>
        <begin position="729"/>
        <end position="774"/>
    </location>
</feature>
<dbReference type="Proteomes" id="UP000606974">
    <property type="component" value="Unassembled WGS sequence"/>
</dbReference>